<dbReference type="EMBL" id="GBXM01005710">
    <property type="protein sequence ID" value="JAI02868.1"/>
    <property type="molecule type" value="Transcribed_RNA"/>
</dbReference>
<sequence>MLARQDPKKSPVLALLRQPRYRLCPAHGNTPRVGVKTKVKAKEKMRLTKAMPRCFTGKSAADSVFPQRVYSRSSDISSSLSSY</sequence>
<organism evidence="1">
    <name type="scientific">Anguilla anguilla</name>
    <name type="common">European freshwater eel</name>
    <name type="synonym">Muraena anguilla</name>
    <dbReference type="NCBI Taxonomy" id="7936"/>
    <lineage>
        <taxon>Eukaryota</taxon>
        <taxon>Metazoa</taxon>
        <taxon>Chordata</taxon>
        <taxon>Craniata</taxon>
        <taxon>Vertebrata</taxon>
        <taxon>Euteleostomi</taxon>
        <taxon>Actinopterygii</taxon>
        <taxon>Neopterygii</taxon>
        <taxon>Teleostei</taxon>
        <taxon>Anguilliformes</taxon>
        <taxon>Anguillidae</taxon>
        <taxon>Anguilla</taxon>
    </lineage>
</organism>
<proteinExistence type="predicted"/>
<accession>A0A0E9XJH0</accession>
<dbReference type="AlphaFoldDB" id="A0A0E9XJH0"/>
<reference evidence="1" key="1">
    <citation type="submission" date="2014-11" db="EMBL/GenBank/DDBJ databases">
        <authorList>
            <person name="Amaro Gonzalez C."/>
        </authorList>
    </citation>
    <scope>NUCLEOTIDE SEQUENCE</scope>
</reference>
<protein>
    <submittedName>
        <fullName evidence="1">Uncharacterized protein</fullName>
    </submittedName>
</protein>
<evidence type="ECO:0000313" key="1">
    <source>
        <dbReference type="EMBL" id="JAI02868.1"/>
    </source>
</evidence>
<name>A0A0E9XJH0_ANGAN</name>
<reference evidence="1" key="2">
    <citation type="journal article" date="2015" name="Fish Shellfish Immunol.">
        <title>Early steps in the European eel (Anguilla anguilla)-Vibrio vulnificus interaction in the gills: Role of the RtxA13 toxin.</title>
        <authorList>
            <person name="Callol A."/>
            <person name="Pajuelo D."/>
            <person name="Ebbesson L."/>
            <person name="Teles M."/>
            <person name="MacKenzie S."/>
            <person name="Amaro C."/>
        </authorList>
    </citation>
    <scope>NUCLEOTIDE SEQUENCE</scope>
</reference>